<keyword evidence="1" id="KW-1133">Transmembrane helix</keyword>
<comment type="caution">
    <text evidence="3">The sequence shown here is derived from an EMBL/GenBank/DDBJ whole genome shotgun (WGS) entry which is preliminary data.</text>
</comment>
<feature type="transmembrane region" description="Helical" evidence="1">
    <location>
        <begin position="121"/>
        <end position="141"/>
    </location>
</feature>
<feature type="domain" description="EamA" evidence="2">
    <location>
        <begin position="157"/>
        <end position="292"/>
    </location>
</feature>
<protein>
    <submittedName>
        <fullName evidence="3">EamA-like transporter family protein</fullName>
    </submittedName>
</protein>
<feature type="transmembrane region" description="Helical" evidence="1">
    <location>
        <begin position="153"/>
        <end position="172"/>
    </location>
</feature>
<evidence type="ECO:0000256" key="1">
    <source>
        <dbReference type="SAM" id="Phobius"/>
    </source>
</evidence>
<proteinExistence type="predicted"/>
<accession>A0A5B1CKL8</accession>
<dbReference type="InterPro" id="IPR037185">
    <property type="entry name" value="EmrE-like"/>
</dbReference>
<dbReference type="GO" id="GO:0016020">
    <property type="term" value="C:membrane"/>
    <property type="evidence" value="ECO:0007669"/>
    <property type="project" value="InterPro"/>
</dbReference>
<feature type="transmembrane region" description="Helical" evidence="1">
    <location>
        <begin position="184"/>
        <end position="202"/>
    </location>
</feature>
<evidence type="ECO:0000313" key="3">
    <source>
        <dbReference type="EMBL" id="KAA1260872.1"/>
    </source>
</evidence>
<feature type="transmembrane region" description="Helical" evidence="1">
    <location>
        <begin position="277"/>
        <end position="295"/>
    </location>
</feature>
<feature type="transmembrane region" description="Helical" evidence="1">
    <location>
        <begin position="65"/>
        <end position="83"/>
    </location>
</feature>
<evidence type="ECO:0000313" key="4">
    <source>
        <dbReference type="Proteomes" id="UP000322699"/>
    </source>
</evidence>
<feature type="transmembrane region" description="Helical" evidence="1">
    <location>
        <begin position="222"/>
        <end position="243"/>
    </location>
</feature>
<dbReference type="InterPro" id="IPR000620">
    <property type="entry name" value="EamA_dom"/>
</dbReference>
<feature type="transmembrane region" description="Helical" evidence="1">
    <location>
        <begin position="89"/>
        <end position="109"/>
    </location>
</feature>
<gene>
    <name evidence="3" type="ORF">LF1_34140</name>
</gene>
<keyword evidence="4" id="KW-1185">Reference proteome</keyword>
<reference evidence="3 4" key="1">
    <citation type="submission" date="2019-08" db="EMBL/GenBank/DDBJ databases">
        <title>Deep-cultivation of Planctomycetes and their phenomic and genomic characterization uncovers novel biology.</title>
        <authorList>
            <person name="Wiegand S."/>
            <person name="Jogler M."/>
            <person name="Boedeker C."/>
            <person name="Pinto D."/>
            <person name="Vollmers J."/>
            <person name="Rivas-Marin E."/>
            <person name="Kohn T."/>
            <person name="Peeters S.H."/>
            <person name="Heuer A."/>
            <person name="Rast P."/>
            <person name="Oberbeckmann S."/>
            <person name="Bunk B."/>
            <person name="Jeske O."/>
            <person name="Meyerdierks A."/>
            <person name="Storesund J.E."/>
            <person name="Kallscheuer N."/>
            <person name="Luecker S."/>
            <person name="Lage O.M."/>
            <person name="Pohl T."/>
            <person name="Merkel B.J."/>
            <person name="Hornburger P."/>
            <person name="Mueller R.-W."/>
            <person name="Bruemmer F."/>
            <person name="Labrenz M."/>
            <person name="Spormann A.M."/>
            <person name="Op Den Camp H."/>
            <person name="Overmann J."/>
            <person name="Amann R."/>
            <person name="Jetten M.S.M."/>
            <person name="Mascher T."/>
            <person name="Medema M.H."/>
            <person name="Devos D.P."/>
            <person name="Kaster A.-K."/>
            <person name="Ovreas L."/>
            <person name="Rohde M."/>
            <person name="Galperin M.Y."/>
            <person name="Jogler C."/>
        </authorList>
    </citation>
    <scope>NUCLEOTIDE SEQUENCE [LARGE SCALE GENOMIC DNA]</scope>
    <source>
        <strain evidence="3 4">LF1</strain>
    </source>
</reference>
<keyword evidence="1" id="KW-0472">Membrane</keyword>
<keyword evidence="1" id="KW-0812">Transmembrane</keyword>
<feature type="transmembrane region" description="Helical" evidence="1">
    <location>
        <begin position="250"/>
        <end position="271"/>
    </location>
</feature>
<feature type="transmembrane region" description="Helical" evidence="1">
    <location>
        <begin position="32"/>
        <end position="53"/>
    </location>
</feature>
<dbReference type="SUPFAM" id="SSF103481">
    <property type="entry name" value="Multidrug resistance efflux transporter EmrE"/>
    <property type="match status" value="2"/>
</dbReference>
<organism evidence="3 4">
    <name type="scientific">Rubripirellula obstinata</name>
    <dbReference type="NCBI Taxonomy" id="406547"/>
    <lineage>
        <taxon>Bacteria</taxon>
        <taxon>Pseudomonadati</taxon>
        <taxon>Planctomycetota</taxon>
        <taxon>Planctomycetia</taxon>
        <taxon>Pirellulales</taxon>
        <taxon>Pirellulaceae</taxon>
        <taxon>Rubripirellula</taxon>
    </lineage>
</organism>
<name>A0A5B1CKL8_9BACT</name>
<dbReference type="EMBL" id="VRLW01000001">
    <property type="protein sequence ID" value="KAA1260872.1"/>
    <property type="molecule type" value="Genomic_DNA"/>
</dbReference>
<sequence length="309" mass="31676">MAGAVFGAGSAVLYTAANVALRKCVGVDPFLVAAVKAAPTVIVLGPLLGWMLFRGMTVMTSGRMIPRFIAVALIGQFVGNAAFQVALEVIGLAASVPITLGVLIIGGAVLGRVVLGEPVRVTTIVAITTLIAAIVILSSPGESTMPPESTSKLSPLVGALCAAASGAAYALFGVVMRQTMNGGVTATLTMFISGLVGTISLWSFTMFRLGPEVIAMTDPDQWIIMSSAGFLNFAAFVALSYALKALPVVAVNLINASQVAMAAIAGVMIFAEPITSSLVTGIALTFLGLSILATGRKKKLSIQRFKGNQ</sequence>
<dbReference type="Pfam" id="PF00892">
    <property type="entry name" value="EamA"/>
    <property type="match status" value="1"/>
</dbReference>
<evidence type="ECO:0000259" key="2">
    <source>
        <dbReference type="Pfam" id="PF00892"/>
    </source>
</evidence>
<dbReference type="Proteomes" id="UP000322699">
    <property type="component" value="Unassembled WGS sequence"/>
</dbReference>
<dbReference type="AlphaFoldDB" id="A0A5B1CKL8"/>